<name>A0A1G8IR36_9FIRM</name>
<organism evidence="2 3">
    <name type="scientific">Desulfosporosinus hippei DSM 8344</name>
    <dbReference type="NCBI Taxonomy" id="1121419"/>
    <lineage>
        <taxon>Bacteria</taxon>
        <taxon>Bacillati</taxon>
        <taxon>Bacillota</taxon>
        <taxon>Clostridia</taxon>
        <taxon>Eubacteriales</taxon>
        <taxon>Desulfitobacteriaceae</taxon>
        <taxon>Desulfosporosinus</taxon>
    </lineage>
</organism>
<proteinExistence type="predicted"/>
<keyword evidence="3" id="KW-1185">Reference proteome</keyword>
<gene>
    <name evidence="2" type="ORF">SAMN05443529_12962</name>
</gene>
<evidence type="ECO:0000313" key="2">
    <source>
        <dbReference type="EMBL" id="SDI21386.1"/>
    </source>
</evidence>
<dbReference type="Proteomes" id="UP000198656">
    <property type="component" value="Unassembled WGS sequence"/>
</dbReference>
<reference evidence="3" key="1">
    <citation type="submission" date="2016-10" db="EMBL/GenBank/DDBJ databases">
        <authorList>
            <person name="Varghese N."/>
            <person name="Submissions S."/>
        </authorList>
    </citation>
    <scope>NUCLEOTIDE SEQUENCE [LARGE SCALE GENOMIC DNA]</scope>
    <source>
        <strain evidence="3">DSM 8344</strain>
    </source>
</reference>
<dbReference type="OrthoDB" id="1799542at2"/>
<dbReference type="EMBL" id="FNCP01000029">
    <property type="protein sequence ID" value="SDI21386.1"/>
    <property type="molecule type" value="Genomic_DNA"/>
</dbReference>
<dbReference type="RefSeq" id="WP_092335322.1">
    <property type="nucleotide sequence ID" value="NZ_FNCP01000029.1"/>
</dbReference>
<keyword evidence="1" id="KW-0472">Membrane</keyword>
<keyword evidence="1" id="KW-1133">Transmembrane helix</keyword>
<keyword evidence="1" id="KW-0812">Transmembrane</keyword>
<protein>
    <submittedName>
        <fullName evidence="2">Uncharacterized protein</fullName>
    </submittedName>
</protein>
<evidence type="ECO:0000256" key="1">
    <source>
        <dbReference type="SAM" id="Phobius"/>
    </source>
</evidence>
<evidence type="ECO:0000313" key="3">
    <source>
        <dbReference type="Proteomes" id="UP000198656"/>
    </source>
</evidence>
<dbReference type="AlphaFoldDB" id="A0A1G8IR36"/>
<sequence length="62" mass="7317">MSGFTLFVVLNALLPFFAGIFAVYFFVNVMRFMKEKIELDKQRIEQTNLFLELYKSNNDINS</sequence>
<accession>A0A1G8IR36</accession>
<feature type="transmembrane region" description="Helical" evidence="1">
    <location>
        <begin position="6"/>
        <end position="27"/>
    </location>
</feature>